<dbReference type="SUPFAM" id="SSF81296">
    <property type="entry name" value="E set domains"/>
    <property type="match status" value="1"/>
</dbReference>
<dbReference type="STRING" id="388413.ALPR1_21165"/>
<protein>
    <submittedName>
        <fullName evidence="3">Kelch repeat protein</fullName>
    </submittedName>
</protein>
<feature type="signal peptide" evidence="1">
    <location>
        <begin position="1"/>
        <end position="20"/>
    </location>
</feature>
<dbReference type="Proteomes" id="UP000003919">
    <property type="component" value="Chromosome"/>
</dbReference>
<evidence type="ECO:0000259" key="2">
    <source>
        <dbReference type="Pfam" id="PF01833"/>
    </source>
</evidence>
<dbReference type="EMBL" id="AAXU02000001">
    <property type="protein sequence ID" value="EFQ79221.1"/>
    <property type="molecule type" value="Genomic_DNA"/>
</dbReference>
<sequence length="485" mass="54089">MQKYLLLYMMILMLGLYSCTEEVSDATALVTEEVLYTSGENVRLLGRLITNQSINVSDHGFYLSEDENFASPIIVSLGEKDGPGRFIGEANGLTNSKTYFAKAFMELGGETQFGNVIELETLSPKLGDFTPSFGQVGQEMVIVGQNFTEDTRVFFGENEANITGIDFESRIHLIIPNPSKMTVPLKVMVQDTMLEFETSFEYQIGTYEIISSFPEAVRLYGTAFYSIGNGLNIGLGTISKNSFYSKIQRFEIGSGTWDEVDFPGSPRAFAFATSNFLGGGTADLTPNPYDINRSFYRVKTNGFERLPDLNFDSRESIAFEYMGNLYVLGGKEGNPNAVRLYNASSGSWTSLPDSPIALSTEYAFFNYEDKLFVIDDEKKVWEYLIPSNSWNIVSNFPGSLGQGYGVGEVLGEKAYVGLYNRGTELWEFDLNSFKWKPKNDIPGTPSDVTVAHFSTGGYIYFMRMPDISIAGNYPMNLFKFDPNGF</sequence>
<reference evidence="3 4" key="1">
    <citation type="journal article" date="2011" name="J. Bacteriol.">
        <title>Complete genome sequence of Algoriphagus sp. PR1, bacterial prey of a colony-forming choanoflagellate.</title>
        <authorList>
            <person name="Alegado R.A."/>
            <person name="Ferriera S."/>
            <person name="Nusbaum C."/>
            <person name="Young S.K."/>
            <person name="Zeng Q."/>
            <person name="Imamovic A."/>
            <person name="Fairclough S.R."/>
            <person name="King N."/>
        </authorList>
    </citation>
    <scope>NUCLEOTIDE SEQUENCE [LARGE SCALE GENOMIC DNA]</scope>
    <source>
        <strain evidence="3 4">PR1</strain>
    </source>
</reference>
<dbReference type="InterPro" id="IPR014756">
    <property type="entry name" value="Ig_E-set"/>
</dbReference>
<feature type="chain" id="PRO_5003163847" evidence="1">
    <location>
        <begin position="21"/>
        <end position="485"/>
    </location>
</feature>
<dbReference type="Gene3D" id="2.60.40.10">
    <property type="entry name" value="Immunoglobulins"/>
    <property type="match status" value="1"/>
</dbReference>
<organism evidence="3 4">
    <name type="scientific">Algoriphagus machipongonensis</name>
    <dbReference type="NCBI Taxonomy" id="388413"/>
    <lineage>
        <taxon>Bacteria</taxon>
        <taxon>Pseudomonadati</taxon>
        <taxon>Bacteroidota</taxon>
        <taxon>Cytophagia</taxon>
        <taxon>Cytophagales</taxon>
        <taxon>Cyclobacteriaceae</taxon>
        <taxon>Algoriphagus</taxon>
    </lineage>
</organism>
<keyword evidence="1" id="KW-0732">Signal</keyword>
<dbReference type="SUPFAM" id="SSF50965">
    <property type="entry name" value="Galactose oxidase, central domain"/>
    <property type="match status" value="1"/>
</dbReference>
<dbReference type="EMBL" id="CM001023">
    <property type="protein sequence ID" value="EFQ79221.1"/>
    <property type="molecule type" value="Genomic_DNA"/>
</dbReference>
<gene>
    <name evidence="3" type="ORF">ALPR1_21165</name>
</gene>
<dbReference type="Pfam" id="PF01833">
    <property type="entry name" value="TIG"/>
    <property type="match status" value="1"/>
</dbReference>
<dbReference type="InterPro" id="IPR002909">
    <property type="entry name" value="IPT_dom"/>
</dbReference>
<dbReference type="InterPro" id="IPR011043">
    <property type="entry name" value="Gal_Oxase/kelch_b-propeller"/>
</dbReference>
<evidence type="ECO:0000313" key="4">
    <source>
        <dbReference type="Proteomes" id="UP000003919"/>
    </source>
</evidence>
<dbReference type="OrthoDB" id="103335at2"/>
<dbReference type="RefSeq" id="WP_008198569.1">
    <property type="nucleotide sequence ID" value="NZ_CM001023.1"/>
</dbReference>
<evidence type="ECO:0000256" key="1">
    <source>
        <dbReference type="SAM" id="SignalP"/>
    </source>
</evidence>
<comment type="caution">
    <text evidence="3">The sequence shown here is derived from an EMBL/GenBank/DDBJ whole genome shotgun (WGS) entry which is preliminary data.</text>
</comment>
<dbReference type="InterPro" id="IPR013783">
    <property type="entry name" value="Ig-like_fold"/>
</dbReference>
<feature type="domain" description="IPT/TIG" evidence="2">
    <location>
        <begin position="124"/>
        <end position="202"/>
    </location>
</feature>
<proteinExistence type="predicted"/>
<dbReference type="InterPro" id="IPR015915">
    <property type="entry name" value="Kelch-typ_b-propeller"/>
</dbReference>
<keyword evidence="4" id="KW-1185">Reference proteome</keyword>
<name>E2RUF1_9BACT</name>
<dbReference type="AlphaFoldDB" id="E2RUF1"/>
<dbReference type="Gene3D" id="2.120.10.80">
    <property type="entry name" value="Kelch-type beta propeller"/>
    <property type="match status" value="1"/>
</dbReference>
<dbReference type="PROSITE" id="PS51257">
    <property type="entry name" value="PROKAR_LIPOPROTEIN"/>
    <property type="match status" value="1"/>
</dbReference>
<accession>E2RUF1</accession>
<evidence type="ECO:0000313" key="3">
    <source>
        <dbReference type="EMBL" id="EFQ79221.1"/>
    </source>
</evidence>
<dbReference type="HOGENOM" id="CLU_562180_0_0_10"/>
<dbReference type="eggNOG" id="COG3055">
    <property type="taxonomic scope" value="Bacteria"/>
</dbReference>